<evidence type="ECO:0000313" key="3">
    <source>
        <dbReference type="Proteomes" id="UP000093510"/>
    </source>
</evidence>
<proteinExistence type="predicted"/>
<dbReference type="GO" id="GO:0047372">
    <property type="term" value="F:monoacylglycerol lipase activity"/>
    <property type="evidence" value="ECO:0007669"/>
    <property type="project" value="TreeGrafter"/>
</dbReference>
<dbReference type="InterPro" id="IPR029058">
    <property type="entry name" value="AB_hydrolase_fold"/>
</dbReference>
<dbReference type="RefSeq" id="WP_066333814.1">
    <property type="nucleotide sequence ID" value="NZ_CP017688.1"/>
</dbReference>
<dbReference type="InterPro" id="IPR050266">
    <property type="entry name" value="AB_hydrolase_sf"/>
</dbReference>
<protein>
    <submittedName>
        <fullName evidence="2">Alpha/beta hydrolase</fullName>
    </submittedName>
</protein>
<comment type="caution">
    <text evidence="2">The sequence shown here is derived from an EMBL/GenBank/DDBJ whole genome shotgun (WGS) entry which is preliminary data.</text>
</comment>
<keyword evidence="3" id="KW-1185">Reference proteome</keyword>
<dbReference type="PANTHER" id="PTHR43798:SF33">
    <property type="entry name" value="HYDROLASE, PUTATIVE (AFU_ORTHOLOGUE AFUA_2G14860)-RELATED"/>
    <property type="match status" value="1"/>
</dbReference>
<dbReference type="InterPro" id="IPR000073">
    <property type="entry name" value="AB_hydrolase_1"/>
</dbReference>
<evidence type="ECO:0000259" key="1">
    <source>
        <dbReference type="Pfam" id="PF00561"/>
    </source>
</evidence>
<dbReference type="Pfam" id="PF00561">
    <property type="entry name" value="Abhydrolase_1"/>
    <property type="match status" value="1"/>
</dbReference>
<dbReference type="AlphaFoldDB" id="A0A1B9E3I3"/>
<organism evidence="2 3">
    <name type="scientific">Flavobacterium crassostreae</name>
    <dbReference type="NCBI Taxonomy" id="1763534"/>
    <lineage>
        <taxon>Bacteria</taxon>
        <taxon>Pseudomonadati</taxon>
        <taxon>Bacteroidota</taxon>
        <taxon>Flavobacteriia</taxon>
        <taxon>Flavobacteriales</taxon>
        <taxon>Flavobacteriaceae</taxon>
        <taxon>Flavobacterium</taxon>
    </lineage>
</organism>
<dbReference type="Gene3D" id="3.40.50.1820">
    <property type="entry name" value="alpha/beta hydrolase"/>
    <property type="match status" value="1"/>
</dbReference>
<dbReference type="SUPFAM" id="SSF53474">
    <property type="entry name" value="alpha/beta-Hydrolases"/>
    <property type="match status" value="1"/>
</dbReference>
<dbReference type="GO" id="GO:0016020">
    <property type="term" value="C:membrane"/>
    <property type="evidence" value="ECO:0007669"/>
    <property type="project" value="TreeGrafter"/>
</dbReference>
<name>A0A1B9E3I3_9FLAO</name>
<accession>A0A1B9E3I3</accession>
<dbReference type="OrthoDB" id="9785847at2"/>
<keyword evidence="2" id="KW-0378">Hydrolase</keyword>
<dbReference type="PANTHER" id="PTHR43798">
    <property type="entry name" value="MONOACYLGLYCEROL LIPASE"/>
    <property type="match status" value="1"/>
</dbReference>
<dbReference type="GO" id="GO:0046464">
    <property type="term" value="P:acylglycerol catabolic process"/>
    <property type="evidence" value="ECO:0007669"/>
    <property type="project" value="TreeGrafter"/>
</dbReference>
<dbReference type="Proteomes" id="UP000093510">
    <property type="component" value="Unassembled WGS sequence"/>
</dbReference>
<dbReference type="STRING" id="1763534.GCA_001831475_01155"/>
<sequence>MKKIVKTIVAKSIGAYINLLSYIAPNKAVQLAYALFSEPREGKFTKDKLPAILQEAETTTHYHHNAHFQTYIWSGNQTVILLVHGWESNASRWENILPYLKKSGSTIIALDGPAHGLSSGKEFNIPQYASFINIVAQKHQPQYIIGHSLGAKTCLYYQATYQNNAIQKMVILGSPSDFKVILHNYIQMLGLNTTIYKGLEKHYKTHFDLNLKDFSGKYFASQITTKGFIAHDISDSIVLFKEAQKIAQHWKEAVLVETNGLGHSMHDAALYTKIAHFLFDSNTFISKK</sequence>
<gene>
    <name evidence="2" type="ORF">LPBF_06065</name>
</gene>
<evidence type="ECO:0000313" key="2">
    <source>
        <dbReference type="EMBL" id="OCB76502.1"/>
    </source>
</evidence>
<dbReference type="EMBL" id="LVEP01000022">
    <property type="protein sequence ID" value="OCB76502.1"/>
    <property type="molecule type" value="Genomic_DNA"/>
</dbReference>
<reference evidence="2 3" key="1">
    <citation type="submission" date="2016-03" db="EMBL/GenBank/DDBJ databases">
        <authorList>
            <person name="Ploux O."/>
        </authorList>
    </citation>
    <scope>NUCLEOTIDE SEQUENCE [LARGE SCALE GENOMIC DNA]</scope>
    <source>
        <strain evidence="2 3">LPB0076</strain>
    </source>
</reference>
<feature type="domain" description="AB hydrolase-1" evidence="1">
    <location>
        <begin position="79"/>
        <end position="184"/>
    </location>
</feature>